<accession>A0ABX1ZBR3</accession>
<proteinExistence type="inferred from homology"/>
<dbReference type="PIRSF" id="PIRSF006241">
    <property type="entry name" value="HyI"/>
    <property type="match status" value="1"/>
</dbReference>
<dbReference type="EMBL" id="WHOC01000158">
    <property type="protein sequence ID" value="NOU89859.1"/>
    <property type="molecule type" value="Genomic_DNA"/>
</dbReference>
<dbReference type="PANTHER" id="PTHR43489:SF3">
    <property type="entry name" value="XYLOSE ISOMERASE DOMAIN PROTEIN TIM BARREL"/>
    <property type="match status" value="1"/>
</dbReference>
<reference evidence="4 5" key="1">
    <citation type="submission" date="2019-10" db="EMBL/GenBank/DDBJ databases">
        <title>Description of Paenibacillus choica sp. nov.</title>
        <authorList>
            <person name="Carlier A."/>
            <person name="Qi S."/>
        </authorList>
    </citation>
    <scope>NUCLEOTIDE SEQUENCE [LARGE SCALE GENOMIC DNA]</scope>
    <source>
        <strain evidence="4 5">LMG 31460</strain>
    </source>
</reference>
<comment type="caution">
    <text evidence="4">The sequence shown here is derived from an EMBL/GenBank/DDBJ whole genome shotgun (WGS) entry which is preliminary data.</text>
</comment>
<organism evidence="4 5">
    <name type="scientific">Paenibacillus germinis</name>
    <dbReference type="NCBI Taxonomy" id="2654979"/>
    <lineage>
        <taxon>Bacteria</taxon>
        <taxon>Bacillati</taxon>
        <taxon>Bacillota</taxon>
        <taxon>Bacilli</taxon>
        <taxon>Bacillales</taxon>
        <taxon>Paenibacillaceae</taxon>
        <taxon>Paenibacillus</taxon>
    </lineage>
</organism>
<keyword evidence="1 2" id="KW-0413">Isomerase</keyword>
<comment type="similarity">
    <text evidence="2">Belongs to the hyi family.</text>
</comment>
<dbReference type="Gene3D" id="3.20.20.150">
    <property type="entry name" value="Divalent-metal-dependent TIM barrel enzymes"/>
    <property type="match status" value="1"/>
</dbReference>
<evidence type="ECO:0000256" key="2">
    <source>
        <dbReference type="PIRNR" id="PIRNR006241"/>
    </source>
</evidence>
<evidence type="ECO:0000256" key="1">
    <source>
        <dbReference type="ARBA" id="ARBA00023235"/>
    </source>
</evidence>
<dbReference type="SUPFAM" id="SSF51658">
    <property type="entry name" value="Xylose isomerase-like"/>
    <property type="match status" value="1"/>
</dbReference>
<feature type="domain" description="Xylose isomerase-like TIM barrel" evidence="3">
    <location>
        <begin position="21"/>
        <end position="238"/>
    </location>
</feature>
<dbReference type="InterPro" id="IPR026040">
    <property type="entry name" value="HyI-like"/>
</dbReference>
<evidence type="ECO:0000313" key="5">
    <source>
        <dbReference type="Proteomes" id="UP000658690"/>
    </source>
</evidence>
<keyword evidence="5" id="KW-1185">Reference proteome</keyword>
<gene>
    <name evidence="4" type="ORF">GC102_29500</name>
</gene>
<dbReference type="InterPro" id="IPR050417">
    <property type="entry name" value="Sugar_Epim/Isomerase"/>
</dbReference>
<dbReference type="Pfam" id="PF01261">
    <property type="entry name" value="AP_endonuc_2"/>
    <property type="match status" value="1"/>
</dbReference>
<dbReference type="Proteomes" id="UP000658690">
    <property type="component" value="Unassembled WGS sequence"/>
</dbReference>
<name>A0ABX1ZBR3_9BACL</name>
<sequence length="250" mass="28183">MRLSVCMDAVYSKYDFAQSVKEVKQIGYDTIEFWSWWNKDLDEVAHVAKDAGVSIAAFCTKFVSLVDETMRETYIVGLAESIEAAKRLNCSQLISQVGQELEGVSREVQRQSLIDGLKASVPLLEREGITLLVEPLNTLVNHQGYFLASSEEAFEIVKEVGSQHVKVLFDIYHQQITEGHLITNIRENMAWIGHFHAAGNPGRHELNNGELNYEQIFKAIDETGFTGYIGLEYFPLEEPSVGLKHLISDK</sequence>
<evidence type="ECO:0000313" key="4">
    <source>
        <dbReference type="EMBL" id="NOU89859.1"/>
    </source>
</evidence>
<protein>
    <submittedName>
        <fullName evidence="4">TIM barrel protein</fullName>
    </submittedName>
</protein>
<dbReference type="PANTHER" id="PTHR43489">
    <property type="entry name" value="ISOMERASE"/>
    <property type="match status" value="1"/>
</dbReference>
<dbReference type="InterPro" id="IPR013022">
    <property type="entry name" value="Xyl_isomerase-like_TIM-brl"/>
</dbReference>
<evidence type="ECO:0000259" key="3">
    <source>
        <dbReference type="Pfam" id="PF01261"/>
    </source>
</evidence>
<dbReference type="InterPro" id="IPR036237">
    <property type="entry name" value="Xyl_isomerase-like_sf"/>
</dbReference>